<reference evidence="10 11" key="1">
    <citation type="journal article" date="2023" name="Hortic Res">
        <title>The complete reference genome for grapevine (Vitis vinifera L.) genetics and breeding.</title>
        <authorList>
            <person name="Shi X."/>
            <person name="Cao S."/>
            <person name="Wang X."/>
            <person name="Huang S."/>
            <person name="Wang Y."/>
            <person name="Liu Z."/>
            <person name="Liu W."/>
            <person name="Leng X."/>
            <person name="Peng Y."/>
            <person name="Wang N."/>
            <person name="Wang Y."/>
            <person name="Ma Z."/>
            <person name="Xu X."/>
            <person name="Zhang F."/>
            <person name="Xue H."/>
            <person name="Zhong H."/>
            <person name="Wang Y."/>
            <person name="Zhang K."/>
            <person name="Velt A."/>
            <person name="Avia K."/>
            <person name="Holtgrawe D."/>
            <person name="Grimplet J."/>
            <person name="Matus J.T."/>
            <person name="Ware D."/>
            <person name="Wu X."/>
            <person name="Wang H."/>
            <person name="Liu C."/>
            <person name="Fang Y."/>
            <person name="Rustenholz C."/>
            <person name="Cheng Z."/>
            <person name="Xiao H."/>
            <person name="Zhou Y."/>
        </authorList>
    </citation>
    <scope>NUCLEOTIDE SEQUENCE [LARGE SCALE GENOMIC DNA]</scope>
    <source>
        <strain evidence="11">cv. Pinot noir / PN40024</strain>
        <tissue evidence="10">Leaf</tissue>
    </source>
</reference>
<evidence type="ECO:0000313" key="11">
    <source>
        <dbReference type="Proteomes" id="UP001227230"/>
    </source>
</evidence>
<evidence type="ECO:0000256" key="7">
    <source>
        <dbReference type="ARBA" id="ARBA00022989"/>
    </source>
</evidence>
<organism evidence="10 11">
    <name type="scientific">Vitis vinifera</name>
    <name type="common">Grape</name>
    <dbReference type="NCBI Taxonomy" id="29760"/>
    <lineage>
        <taxon>Eukaryota</taxon>
        <taxon>Viridiplantae</taxon>
        <taxon>Streptophyta</taxon>
        <taxon>Embryophyta</taxon>
        <taxon>Tracheophyta</taxon>
        <taxon>Spermatophyta</taxon>
        <taxon>Magnoliopsida</taxon>
        <taxon>eudicotyledons</taxon>
        <taxon>Gunneridae</taxon>
        <taxon>Pentapetalae</taxon>
        <taxon>rosids</taxon>
        <taxon>Vitales</taxon>
        <taxon>Vitaceae</taxon>
        <taxon>Viteae</taxon>
        <taxon>Vitis</taxon>
    </lineage>
</organism>
<comment type="similarity">
    <text evidence="2 9">Belongs to the SWEET sugar transporter family.</text>
</comment>
<evidence type="ECO:0000256" key="2">
    <source>
        <dbReference type="ARBA" id="ARBA00007809"/>
    </source>
</evidence>
<name>A0ABY9BSN0_VITVI</name>
<feature type="transmembrane region" description="Helical" evidence="9">
    <location>
        <begin position="157"/>
        <end position="176"/>
    </location>
</feature>
<dbReference type="Gene3D" id="1.20.1280.290">
    <property type="match status" value="2"/>
</dbReference>
<feature type="transmembrane region" description="Helical" evidence="9">
    <location>
        <begin position="121"/>
        <end position="145"/>
    </location>
</feature>
<comment type="function">
    <text evidence="9">Mediates both low-affinity uptake and efflux of sugar across the membrane.</text>
</comment>
<gene>
    <name evidence="10" type="ORF">VitviT2T_005319</name>
</gene>
<dbReference type="InterPro" id="IPR047664">
    <property type="entry name" value="SWEET"/>
</dbReference>
<dbReference type="Pfam" id="PF03083">
    <property type="entry name" value="MtN3_slv"/>
    <property type="match status" value="2"/>
</dbReference>
<sequence>MVSFMVYLAPVTKFTIGKISEGFQALPYSVGLLCVSLLLYYALLQSGKFLIVSINITGCIILVTYLILFIIYSPRAGKETALSLSLAYSFFTEMDVSTQCSIIRLGDAAHHVLFSKGRMRFIVVGWISAVVNLATFAAPLSIIIVQACDRNKKCKSTCPSMSFLTICSTMWFFYGIFVRDFFIAVTFSLIMEYGLFIIYKYMKKSNETTMEQHEKTTKGLQYVPSADHEPSGIELKVATCKSPHQVDYFNEHHPMFMERDEYLS</sequence>
<evidence type="ECO:0000256" key="3">
    <source>
        <dbReference type="ARBA" id="ARBA00022448"/>
    </source>
</evidence>
<evidence type="ECO:0000256" key="6">
    <source>
        <dbReference type="ARBA" id="ARBA00022737"/>
    </source>
</evidence>
<keyword evidence="4 9" id="KW-0762">Sugar transport</keyword>
<evidence type="ECO:0000256" key="9">
    <source>
        <dbReference type="RuleBase" id="RU910715"/>
    </source>
</evidence>
<comment type="caution">
    <text evidence="9">Lacks conserved residue(s) required for the propagation of feature annotation.</text>
</comment>
<dbReference type="Proteomes" id="UP001227230">
    <property type="component" value="Chromosome 4"/>
</dbReference>
<dbReference type="PANTHER" id="PTHR10791">
    <property type="entry name" value="RAG1-ACTIVATING PROTEIN 1"/>
    <property type="match status" value="1"/>
</dbReference>
<keyword evidence="5 9" id="KW-0812">Transmembrane</keyword>
<feature type="transmembrane region" description="Helical" evidence="9">
    <location>
        <begin position="50"/>
        <end position="72"/>
    </location>
</feature>
<keyword evidence="3 9" id="KW-0813">Transport</keyword>
<protein>
    <recommendedName>
        <fullName evidence="9">Bidirectional sugar transporter SWEET</fullName>
    </recommendedName>
</protein>
<proteinExistence type="inferred from homology"/>
<accession>A0ABY9BSN0</accession>
<dbReference type="PANTHER" id="PTHR10791:SF134">
    <property type="entry name" value="BIDIRECTIONAL SUGAR TRANSPORTER SWEET9"/>
    <property type="match status" value="1"/>
</dbReference>
<evidence type="ECO:0000256" key="5">
    <source>
        <dbReference type="ARBA" id="ARBA00022692"/>
    </source>
</evidence>
<evidence type="ECO:0000256" key="4">
    <source>
        <dbReference type="ARBA" id="ARBA00022597"/>
    </source>
</evidence>
<keyword evidence="8 9" id="KW-0472">Membrane</keyword>
<evidence type="ECO:0000256" key="8">
    <source>
        <dbReference type="ARBA" id="ARBA00023136"/>
    </source>
</evidence>
<feature type="transmembrane region" description="Helical" evidence="9">
    <location>
        <begin position="25"/>
        <end position="43"/>
    </location>
</feature>
<dbReference type="EMBL" id="CP126651">
    <property type="protein sequence ID" value="WJZ85801.1"/>
    <property type="molecule type" value="Genomic_DNA"/>
</dbReference>
<keyword evidence="6" id="KW-0677">Repeat</keyword>
<evidence type="ECO:0000313" key="10">
    <source>
        <dbReference type="EMBL" id="WJZ85801.1"/>
    </source>
</evidence>
<keyword evidence="7 9" id="KW-1133">Transmembrane helix</keyword>
<keyword evidence="11" id="KW-1185">Reference proteome</keyword>
<dbReference type="InterPro" id="IPR004316">
    <property type="entry name" value="SWEET_rpt"/>
</dbReference>
<comment type="subcellular location">
    <subcellularLocation>
        <location evidence="1">Endomembrane system</location>
        <topology evidence="1">Multi-pass membrane protein</topology>
    </subcellularLocation>
</comment>
<evidence type="ECO:0000256" key="1">
    <source>
        <dbReference type="ARBA" id="ARBA00004127"/>
    </source>
</evidence>
<feature type="transmembrane region" description="Helical" evidence="9">
    <location>
        <begin position="182"/>
        <end position="202"/>
    </location>
</feature>